<dbReference type="GO" id="GO:0008237">
    <property type="term" value="F:metallopeptidase activity"/>
    <property type="evidence" value="ECO:0007669"/>
    <property type="project" value="UniProtKB-KW"/>
</dbReference>
<evidence type="ECO:0000256" key="5">
    <source>
        <dbReference type="ARBA" id="ARBA00022833"/>
    </source>
</evidence>
<evidence type="ECO:0000313" key="9">
    <source>
        <dbReference type="Proteomes" id="UP000093052"/>
    </source>
</evidence>
<geneLocation type="plasmid" evidence="8 9">
    <name>pNCI002</name>
</geneLocation>
<dbReference type="InterPro" id="IPR037518">
    <property type="entry name" value="MPN"/>
</dbReference>
<dbReference type="EMBL" id="CP016624">
    <property type="protein sequence ID" value="ANZ32344.1"/>
    <property type="molecule type" value="Genomic_DNA"/>
</dbReference>
<evidence type="ECO:0000256" key="2">
    <source>
        <dbReference type="ARBA" id="ARBA00022670"/>
    </source>
</evidence>
<keyword evidence="5" id="KW-0862">Zinc</keyword>
<evidence type="ECO:0000313" key="8">
    <source>
        <dbReference type="EMBL" id="ANZ32344.1"/>
    </source>
</evidence>
<dbReference type="InterPro" id="IPR001405">
    <property type="entry name" value="UPF0758"/>
</dbReference>
<dbReference type="Proteomes" id="UP000093052">
    <property type="component" value="Plasmid pNCI002"/>
</dbReference>
<dbReference type="Pfam" id="PF04002">
    <property type="entry name" value="RadC"/>
    <property type="match status" value="1"/>
</dbReference>
<dbReference type="PANTHER" id="PTHR30471:SF3">
    <property type="entry name" value="UPF0758 PROTEIN YEES-RELATED"/>
    <property type="match status" value="1"/>
</dbReference>
<feature type="domain" description="MPN" evidence="7">
    <location>
        <begin position="1"/>
        <end position="98"/>
    </location>
</feature>
<dbReference type="SUPFAM" id="SSF102712">
    <property type="entry name" value="JAB1/MPN domain"/>
    <property type="match status" value="1"/>
</dbReference>
<dbReference type="PANTHER" id="PTHR30471">
    <property type="entry name" value="DNA REPAIR PROTEIN RADC"/>
    <property type="match status" value="1"/>
</dbReference>
<reference evidence="9" key="1">
    <citation type="journal article" date="2016" name="Genome Announc.">
        <title>Complete Genome Sequence of Geobacillus thermoglucosidasius NCIMB 11955, the Progenitor of a Bioethanol Production Strain.</title>
        <authorList>
            <person name="Sheng L."/>
            <person name="Zhang Y."/>
            <person name="Minton N.P."/>
        </authorList>
    </citation>
    <scope>NUCLEOTIDE SEQUENCE [LARGE SCALE GENOMIC DNA]</scope>
    <source>
        <strain evidence="9">NCIMB 11955</strain>
    </source>
</reference>
<evidence type="ECO:0000256" key="6">
    <source>
        <dbReference type="ARBA" id="ARBA00023049"/>
    </source>
</evidence>
<keyword evidence="2" id="KW-0645">Protease</keyword>
<gene>
    <name evidence="8" type="ORF">BCV53_19755</name>
</gene>
<dbReference type="CDD" id="cd08071">
    <property type="entry name" value="MPN_DUF2466"/>
    <property type="match status" value="1"/>
</dbReference>
<evidence type="ECO:0000256" key="3">
    <source>
        <dbReference type="ARBA" id="ARBA00022723"/>
    </source>
</evidence>
<keyword evidence="6" id="KW-0482">Metalloprotease</keyword>
<keyword evidence="4" id="KW-0378">Hydrolase</keyword>
<dbReference type="Gene3D" id="3.40.140.10">
    <property type="entry name" value="Cytidine Deaminase, domain 2"/>
    <property type="match status" value="1"/>
</dbReference>
<proteinExistence type="inferred from homology"/>
<dbReference type="InterPro" id="IPR025657">
    <property type="entry name" value="RadC_JAB"/>
</dbReference>
<organism evidence="8 9">
    <name type="scientific">Parageobacillus thermoglucosidasius</name>
    <name type="common">Geobacillus thermoglucosidasius</name>
    <dbReference type="NCBI Taxonomy" id="1426"/>
    <lineage>
        <taxon>Bacteria</taxon>
        <taxon>Bacillati</taxon>
        <taxon>Bacillota</taxon>
        <taxon>Bacilli</taxon>
        <taxon>Bacillales</taxon>
        <taxon>Anoxybacillaceae</taxon>
        <taxon>Parageobacillus</taxon>
    </lineage>
</organism>
<dbReference type="GO" id="GO:0046872">
    <property type="term" value="F:metal ion binding"/>
    <property type="evidence" value="ECO:0007669"/>
    <property type="project" value="UniProtKB-KW"/>
</dbReference>
<accession>A0AAN0YSK5</accession>
<keyword evidence="8" id="KW-0614">Plasmid</keyword>
<dbReference type="PROSITE" id="PS50249">
    <property type="entry name" value="MPN"/>
    <property type="match status" value="1"/>
</dbReference>
<protein>
    <submittedName>
        <fullName evidence="8">DNA repair protein RadC</fullName>
    </submittedName>
</protein>
<dbReference type="AlphaFoldDB" id="A0AAN0YSK5"/>
<evidence type="ECO:0000256" key="4">
    <source>
        <dbReference type="ARBA" id="ARBA00022801"/>
    </source>
</evidence>
<keyword evidence="3" id="KW-0479">Metal-binding</keyword>
<evidence type="ECO:0000259" key="7">
    <source>
        <dbReference type="PROSITE" id="PS50249"/>
    </source>
</evidence>
<dbReference type="GO" id="GO:0006508">
    <property type="term" value="P:proteolysis"/>
    <property type="evidence" value="ECO:0007669"/>
    <property type="project" value="UniProtKB-KW"/>
</dbReference>
<sequence length="99" mass="10982">MCLNTKNEVVAVHRCHIGSLNSSIVHPREVFKAAILNNSASIIVAHQHPSGDVTPSREDVEMTKRLAEAGRILGIEVLDHLVINYKAEYTSLKERGFFS</sequence>
<comment type="similarity">
    <text evidence="1">Belongs to the UPF0758 family.</text>
</comment>
<name>A0AAN0YSK5_PARTM</name>
<evidence type="ECO:0000256" key="1">
    <source>
        <dbReference type="ARBA" id="ARBA00010243"/>
    </source>
</evidence>
<keyword evidence="9" id="KW-1185">Reference proteome</keyword>